<evidence type="ECO:0000313" key="1">
    <source>
        <dbReference type="EMBL" id="MUP37212.1"/>
    </source>
</evidence>
<reference evidence="1 4" key="2">
    <citation type="submission" date="2019-12" db="EMBL/GenBank/DDBJ databases">
        <title>Draft genome sequence of Labilibaculum sp. strain 44 isolated from deep waters of Black Sea.</title>
        <authorList>
            <person name="Yadav S."/>
            <person name="Villanueva L."/>
        </authorList>
    </citation>
    <scope>NUCLEOTIDE SEQUENCE [LARGE SCALE GENOMIC DNA]</scope>
    <source>
        <strain evidence="1 4">44</strain>
    </source>
</reference>
<gene>
    <name evidence="2" type="ORF">DWB62_005245</name>
    <name evidence="1" type="ORF">GNY23_05245</name>
</gene>
<organism evidence="1 4">
    <name type="scientific">Labilibaculum euxinus</name>
    <dbReference type="NCBI Taxonomy" id="2686357"/>
    <lineage>
        <taxon>Bacteria</taxon>
        <taxon>Pseudomonadati</taxon>
        <taxon>Bacteroidota</taxon>
        <taxon>Bacteroidia</taxon>
        <taxon>Marinilabiliales</taxon>
        <taxon>Marinifilaceae</taxon>
        <taxon>Labilibaculum</taxon>
    </lineage>
</organism>
<accession>A0A7M4D3I3</accession>
<reference evidence="2 3" key="1">
    <citation type="submission" date="2019-11" db="EMBL/GenBank/DDBJ databases">
        <title>Draft genome sequence of Labilibaculum sp. strain SYP isolated from Black Sea.</title>
        <authorList>
            <person name="Yadav S."/>
            <person name="Villanueva L."/>
        </authorList>
    </citation>
    <scope>NUCLEOTIDE SEQUENCE [LARGE SCALE GENOMIC DNA]</scope>
    <source>
        <strain evidence="2 3">44</strain>
    </source>
</reference>
<protein>
    <submittedName>
        <fullName evidence="1">Uncharacterized protein</fullName>
    </submittedName>
</protein>
<dbReference type="EMBL" id="QTZN02000008">
    <property type="protein sequence ID" value="MVB06417.1"/>
    <property type="molecule type" value="Genomic_DNA"/>
</dbReference>
<dbReference type="AlphaFoldDB" id="A0A7M4D3I3"/>
<comment type="caution">
    <text evidence="1">The sequence shown here is derived from an EMBL/GenBank/DDBJ whole genome shotgun (WGS) entry which is preliminary data.</text>
</comment>
<evidence type="ECO:0000313" key="3">
    <source>
        <dbReference type="Proteomes" id="UP000285951"/>
    </source>
</evidence>
<dbReference type="RefSeq" id="WP_156195028.1">
    <property type="nucleotide sequence ID" value="NZ_QTZN02000008.1"/>
</dbReference>
<evidence type="ECO:0000313" key="2">
    <source>
        <dbReference type="EMBL" id="MVB06417.1"/>
    </source>
</evidence>
<sequence length="83" mass="10048">MELNLKKVTEIKNITAMLEHQKFVLQSVSDQKHLFRKELLKSFEWLNEKELFELFTWLKSNFYFSHKDCVEQAFRHSLIQEGA</sequence>
<dbReference type="EMBL" id="WOTW01000008">
    <property type="protein sequence ID" value="MUP37212.1"/>
    <property type="molecule type" value="Genomic_DNA"/>
</dbReference>
<dbReference type="Proteomes" id="UP000462449">
    <property type="component" value="Unassembled WGS sequence"/>
</dbReference>
<dbReference type="Proteomes" id="UP000285951">
    <property type="component" value="Unassembled WGS sequence"/>
</dbReference>
<evidence type="ECO:0000313" key="4">
    <source>
        <dbReference type="Proteomes" id="UP000462449"/>
    </source>
</evidence>
<dbReference type="OrthoDB" id="840060at2"/>
<name>A0A7M4D3I3_9BACT</name>
<keyword evidence="3" id="KW-1185">Reference proteome</keyword>
<proteinExistence type="predicted"/>